<name>A0AAV5QF52_9ASCO</name>
<feature type="domain" description="Signal recognition particle SRP72 subunit RNA-binding" evidence="10">
    <location>
        <begin position="634"/>
        <end position="675"/>
    </location>
</feature>
<evidence type="ECO:0000256" key="2">
    <source>
        <dbReference type="ARBA" id="ARBA00004496"/>
    </source>
</evidence>
<dbReference type="RefSeq" id="XP_064850281.1">
    <property type="nucleotide sequence ID" value="XM_064994209.1"/>
</dbReference>
<dbReference type="PIRSF" id="PIRSF038922">
    <property type="entry name" value="SRP72"/>
    <property type="match status" value="1"/>
</dbReference>
<keyword evidence="6" id="KW-0256">Endoplasmic reticulum</keyword>
<feature type="compositionally biased region" description="Basic residues" evidence="9">
    <location>
        <begin position="676"/>
        <end position="685"/>
    </location>
</feature>
<dbReference type="EMBL" id="BTFZ01000001">
    <property type="protein sequence ID" value="GMM33281.1"/>
    <property type="molecule type" value="Genomic_DNA"/>
</dbReference>
<dbReference type="Pfam" id="PF08492">
    <property type="entry name" value="SRP72"/>
    <property type="match status" value="1"/>
</dbReference>
<evidence type="ECO:0000256" key="8">
    <source>
        <dbReference type="ARBA" id="ARBA00023274"/>
    </source>
</evidence>
<comment type="subcellular location">
    <subcellularLocation>
        <location evidence="2">Cytoplasm</location>
    </subcellularLocation>
    <subcellularLocation>
        <location evidence="1">Endoplasmic reticulum</location>
    </subcellularLocation>
</comment>
<dbReference type="PANTHER" id="PTHR14094">
    <property type="entry name" value="SIGNAL RECOGNITION PARTICLE 72"/>
    <property type="match status" value="1"/>
</dbReference>
<accession>A0AAV5QF52</accession>
<evidence type="ECO:0000259" key="10">
    <source>
        <dbReference type="Pfam" id="PF08492"/>
    </source>
</evidence>
<dbReference type="InterPro" id="IPR011990">
    <property type="entry name" value="TPR-like_helical_dom_sf"/>
</dbReference>
<dbReference type="Gene3D" id="1.25.40.10">
    <property type="entry name" value="Tetratricopeptide repeat domain"/>
    <property type="match status" value="1"/>
</dbReference>
<evidence type="ECO:0000256" key="5">
    <source>
        <dbReference type="ARBA" id="ARBA00022490"/>
    </source>
</evidence>
<feature type="region of interest" description="Disordered" evidence="9">
    <location>
        <begin position="675"/>
        <end position="732"/>
    </location>
</feature>
<evidence type="ECO:0000313" key="12">
    <source>
        <dbReference type="Proteomes" id="UP001360560"/>
    </source>
</evidence>
<dbReference type="GO" id="GO:0005783">
    <property type="term" value="C:endoplasmic reticulum"/>
    <property type="evidence" value="ECO:0007669"/>
    <property type="project" value="UniProtKB-SubCell"/>
</dbReference>
<protein>
    <recommendedName>
        <fullName evidence="4">Signal recognition particle subunit SRP72</fullName>
    </recommendedName>
</protein>
<reference evidence="11 12" key="1">
    <citation type="journal article" date="2023" name="Elife">
        <title>Identification of key yeast species and microbe-microbe interactions impacting larval growth of Drosophila in the wild.</title>
        <authorList>
            <person name="Mure A."/>
            <person name="Sugiura Y."/>
            <person name="Maeda R."/>
            <person name="Honda K."/>
            <person name="Sakurai N."/>
            <person name="Takahashi Y."/>
            <person name="Watada M."/>
            <person name="Katoh T."/>
            <person name="Gotoh A."/>
            <person name="Gotoh Y."/>
            <person name="Taniguchi I."/>
            <person name="Nakamura K."/>
            <person name="Hayashi T."/>
            <person name="Katayama T."/>
            <person name="Uemura T."/>
            <person name="Hattori Y."/>
        </authorList>
    </citation>
    <scope>NUCLEOTIDE SEQUENCE [LARGE SCALE GENOMIC DNA]</scope>
    <source>
        <strain evidence="11 12">SC-9</strain>
    </source>
</reference>
<dbReference type="InterPro" id="IPR013699">
    <property type="entry name" value="Signal_recog_part_SRP72_RNA-bd"/>
</dbReference>
<comment type="similarity">
    <text evidence="3">Belongs to the SRP72 family.</text>
</comment>
<dbReference type="GO" id="GO:0043022">
    <property type="term" value="F:ribosome binding"/>
    <property type="evidence" value="ECO:0007669"/>
    <property type="project" value="TreeGrafter"/>
</dbReference>
<keyword evidence="7" id="KW-0733">Signal recognition particle</keyword>
<dbReference type="GO" id="GO:0008312">
    <property type="term" value="F:7S RNA binding"/>
    <property type="evidence" value="ECO:0007669"/>
    <property type="project" value="InterPro"/>
</dbReference>
<keyword evidence="12" id="KW-1185">Reference proteome</keyword>
<evidence type="ECO:0000256" key="7">
    <source>
        <dbReference type="ARBA" id="ARBA00023135"/>
    </source>
</evidence>
<dbReference type="GO" id="GO:0005786">
    <property type="term" value="C:signal recognition particle, endoplasmic reticulum targeting"/>
    <property type="evidence" value="ECO:0007669"/>
    <property type="project" value="UniProtKB-KW"/>
</dbReference>
<sequence>MSLNDALGQLALYESKSDFQKVCEVGAQLLRQPNAKFDISAFQQCVVTLIQNDQYQLALKTIQSLKTNESKKSVVPDANYLSFETLYVHYKLNHNQAFEETFQTIDLSTIQSPVVKRALLHLKAQQFYKLGYYNNAVAVYDVLINNDLSNLDDADLTVNSKAIASQQQLLAVEMSEPDNLMDEDPSEADSYDLLFNESLMQFNERHYTKALEFLSSAKDKAETYNANESLLDVFLEVAPMYLQTSYIHGILNAKEEALRVLQEFHAKFESVLSHPDAKLFRLIYLNNYYSLVSNKGDESIILNNFGFTEAISALNKDNKFLKFQYYLLKRNEAIFNFKIGKKVSITKELNYDTSSASTDFKRILDTKVIDDNENYDLTILGLACLQESGIAILDDLNVDEESKWQRVPKQFYNYLVSQVAKINSDSISLTKAKKLIAGTLLSIQLLVNHSTDANLNSHLNNGIQLLEKLLAIPKTQQILLASYFGIITLLVSLYQLTYNQTSYLTKFQKLYDIVYENYSSFEITNKFQYNFLKKLNFEFFNINVNNPDEVTRSTNNKKIISVFDTLLAFQPNDKLVGILKAELTNEQQQEDTESLLIPVEELTSELDFTQITTEGLNKVLAEYASGAGSAAAAQIFKKKAKRVRKIPQHPSKAAAEGKPLDQERWLPMKDRTYYKVSKKDKKKMKQATQGAQGGSADHTTEESGITGGGDNRVGTSSGGSKKNKKKKGGKRK</sequence>
<comment type="caution">
    <text evidence="11">The sequence shown here is derived from an EMBL/GenBank/DDBJ whole genome shotgun (WGS) entry which is preliminary data.</text>
</comment>
<feature type="compositionally biased region" description="Basic residues" evidence="9">
    <location>
        <begin position="721"/>
        <end position="732"/>
    </location>
</feature>
<evidence type="ECO:0000313" key="11">
    <source>
        <dbReference type="EMBL" id="GMM33281.1"/>
    </source>
</evidence>
<dbReference type="GO" id="GO:0006614">
    <property type="term" value="P:SRP-dependent cotranslational protein targeting to membrane"/>
    <property type="evidence" value="ECO:0007669"/>
    <property type="project" value="InterPro"/>
</dbReference>
<evidence type="ECO:0000256" key="6">
    <source>
        <dbReference type="ARBA" id="ARBA00022824"/>
    </source>
</evidence>
<evidence type="ECO:0000256" key="4">
    <source>
        <dbReference type="ARBA" id="ARBA00018350"/>
    </source>
</evidence>
<proteinExistence type="inferred from homology"/>
<keyword evidence="8" id="KW-0687">Ribonucleoprotein</keyword>
<dbReference type="Proteomes" id="UP001360560">
    <property type="component" value="Unassembled WGS sequence"/>
</dbReference>
<organism evidence="11 12">
    <name type="scientific">Saccharomycopsis crataegensis</name>
    <dbReference type="NCBI Taxonomy" id="43959"/>
    <lineage>
        <taxon>Eukaryota</taxon>
        <taxon>Fungi</taxon>
        <taxon>Dikarya</taxon>
        <taxon>Ascomycota</taxon>
        <taxon>Saccharomycotina</taxon>
        <taxon>Saccharomycetes</taxon>
        <taxon>Saccharomycopsidaceae</taxon>
        <taxon>Saccharomycopsis</taxon>
    </lineage>
</organism>
<evidence type="ECO:0000256" key="3">
    <source>
        <dbReference type="ARBA" id="ARBA00007676"/>
    </source>
</evidence>
<dbReference type="PANTHER" id="PTHR14094:SF9">
    <property type="entry name" value="SIGNAL RECOGNITION PARTICLE SUBUNIT SRP72"/>
    <property type="match status" value="1"/>
</dbReference>
<gene>
    <name evidence="11" type="ORF">DASC09_006060</name>
</gene>
<dbReference type="AlphaFoldDB" id="A0AAV5QF52"/>
<evidence type="ECO:0000256" key="1">
    <source>
        <dbReference type="ARBA" id="ARBA00004240"/>
    </source>
</evidence>
<dbReference type="InterPro" id="IPR026270">
    <property type="entry name" value="SRP72"/>
</dbReference>
<dbReference type="GeneID" id="90071260"/>
<keyword evidence="5" id="KW-0963">Cytoplasm</keyword>
<evidence type="ECO:0000256" key="9">
    <source>
        <dbReference type="SAM" id="MobiDB-lite"/>
    </source>
</evidence>